<dbReference type="GeneID" id="25738010"/>
<dbReference type="Gene3D" id="2.130.10.10">
    <property type="entry name" value="YVTN repeat-like/Quinoprotein amine dehydrogenase"/>
    <property type="match status" value="1"/>
</dbReference>
<dbReference type="KEGG" id="mng:MNEG_5133"/>
<proteinExistence type="predicted"/>
<gene>
    <name evidence="1" type="ORF">MNEG_5133</name>
</gene>
<dbReference type="AlphaFoldDB" id="A0A0D2NBG3"/>
<protein>
    <submittedName>
        <fullName evidence="1">Uncharacterized protein</fullName>
    </submittedName>
</protein>
<dbReference type="RefSeq" id="XP_013901845.1">
    <property type="nucleotide sequence ID" value="XM_014046391.1"/>
</dbReference>
<dbReference type="OrthoDB" id="548888at2759"/>
<sequence>MAQRGSVSLFQVSGDPSAPEDQSLLLVSFEGAARGTIALAMAGDGAALSQLEAPGVDAASPCIWAGGVPGGWGAQATAEGIRIAGPAPAWSLAFEWRSTQGPLSLAAAHGSYLVTASADRLAALHVSPVNGALALLAQAELPQQASALAVFPAPASGSAGELLVAVGLWVENAVLLLRWHAAGPGGGGLQPVGRLELWEQQPRSLAALDVAGRCVLLAGSSQGQPYSC</sequence>
<dbReference type="EMBL" id="KK100969">
    <property type="protein sequence ID" value="KIZ02826.1"/>
    <property type="molecule type" value="Genomic_DNA"/>
</dbReference>
<dbReference type="STRING" id="145388.A0A0D2NBG3"/>
<name>A0A0D2NBG3_9CHLO</name>
<dbReference type="Proteomes" id="UP000054498">
    <property type="component" value="Unassembled WGS sequence"/>
</dbReference>
<evidence type="ECO:0000313" key="2">
    <source>
        <dbReference type="Proteomes" id="UP000054498"/>
    </source>
</evidence>
<organism evidence="1 2">
    <name type="scientific">Monoraphidium neglectum</name>
    <dbReference type="NCBI Taxonomy" id="145388"/>
    <lineage>
        <taxon>Eukaryota</taxon>
        <taxon>Viridiplantae</taxon>
        <taxon>Chlorophyta</taxon>
        <taxon>core chlorophytes</taxon>
        <taxon>Chlorophyceae</taxon>
        <taxon>CS clade</taxon>
        <taxon>Sphaeropleales</taxon>
        <taxon>Selenastraceae</taxon>
        <taxon>Monoraphidium</taxon>
    </lineage>
</organism>
<evidence type="ECO:0000313" key="1">
    <source>
        <dbReference type="EMBL" id="KIZ02826.1"/>
    </source>
</evidence>
<dbReference type="InterPro" id="IPR015943">
    <property type="entry name" value="WD40/YVTN_repeat-like_dom_sf"/>
</dbReference>
<accession>A0A0D2NBG3</accession>
<keyword evidence="2" id="KW-1185">Reference proteome</keyword>
<reference evidence="1 2" key="1">
    <citation type="journal article" date="2013" name="BMC Genomics">
        <title>Reconstruction of the lipid metabolism for the microalga Monoraphidium neglectum from its genome sequence reveals characteristics suitable for biofuel production.</title>
        <authorList>
            <person name="Bogen C."/>
            <person name="Al-Dilaimi A."/>
            <person name="Albersmeier A."/>
            <person name="Wichmann J."/>
            <person name="Grundmann M."/>
            <person name="Rupp O."/>
            <person name="Lauersen K.J."/>
            <person name="Blifernez-Klassen O."/>
            <person name="Kalinowski J."/>
            <person name="Goesmann A."/>
            <person name="Mussgnug J.H."/>
            <person name="Kruse O."/>
        </authorList>
    </citation>
    <scope>NUCLEOTIDE SEQUENCE [LARGE SCALE GENOMIC DNA]</scope>
    <source>
        <strain evidence="1 2">SAG 48.87</strain>
    </source>
</reference>